<keyword evidence="1" id="KW-0812">Transmembrane</keyword>
<gene>
    <name evidence="2" type="ORF">METZ01_LOCUS478795</name>
</gene>
<feature type="transmembrane region" description="Helical" evidence="1">
    <location>
        <begin position="42"/>
        <end position="59"/>
    </location>
</feature>
<dbReference type="EMBL" id="UINC01204974">
    <property type="protein sequence ID" value="SVE25941.1"/>
    <property type="molecule type" value="Genomic_DNA"/>
</dbReference>
<evidence type="ECO:0000313" key="2">
    <source>
        <dbReference type="EMBL" id="SVE25941.1"/>
    </source>
</evidence>
<organism evidence="2">
    <name type="scientific">marine metagenome</name>
    <dbReference type="NCBI Taxonomy" id="408172"/>
    <lineage>
        <taxon>unclassified sequences</taxon>
        <taxon>metagenomes</taxon>
        <taxon>ecological metagenomes</taxon>
    </lineage>
</organism>
<protein>
    <submittedName>
        <fullName evidence="2">Uncharacterized protein</fullName>
    </submittedName>
</protein>
<dbReference type="AlphaFoldDB" id="A0A383C1B0"/>
<keyword evidence="1" id="KW-1133">Transmembrane helix</keyword>
<keyword evidence="1" id="KW-0472">Membrane</keyword>
<accession>A0A383C1B0</accession>
<evidence type="ECO:0000256" key="1">
    <source>
        <dbReference type="SAM" id="Phobius"/>
    </source>
</evidence>
<reference evidence="2" key="1">
    <citation type="submission" date="2018-05" db="EMBL/GenBank/DDBJ databases">
        <authorList>
            <person name="Lanie J.A."/>
            <person name="Ng W.-L."/>
            <person name="Kazmierczak K.M."/>
            <person name="Andrzejewski T.M."/>
            <person name="Davidsen T.M."/>
            <person name="Wayne K.J."/>
            <person name="Tettelin H."/>
            <person name="Glass J.I."/>
            <person name="Rusch D."/>
            <person name="Podicherti R."/>
            <person name="Tsui H.-C.T."/>
            <person name="Winkler M.E."/>
        </authorList>
    </citation>
    <scope>NUCLEOTIDE SEQUENCE</scope>
</reference>
<proteinExistence type="predicted"/>
<feature type="transmembrane region" description="Helical" evidence="1">
    <location>
        <begin position="12"/>
        <end position="30"/>
    </location>
</feature>
<name>A0A383C1B0_9ZZZZ</name>
<sequence>MKFNSDKMNHIYSISMLCFLIFTIVFELYVGFERGYVTWDQGLILIFFISLNLMNIDYWKEYFSKD</sequence>